<evidence type="ECO:0000256" key="1">
    <source>
        <dbReference type="ARBA" id="ARBA00009258"/>
    </source>
</evidence>
<evidence type="ECO:0000256" key="6">
    <source>
        <dbReference type="ARBA" id="ARBA00041184"/>
    </source>
</evidence>
<dbReference type="CDD" id="cd02440">
    <property type="entry name" value="AdoMet_MTases"/>
    <property type="match status" value="1"/>
</dbReference>
<accession>A0A0D2L5G4</accession>
<dbReference type="PANTHER" id="PTHR10920:SF18">
    <property type="entry name" value="RRNA METHYLTRANSFERASE 2, MITOCHONDRIAL"/>
    <property type="match status" value="1"/>
</dbReference>
<dbReference type="AlphaFoldDB" id="A0A0D2L5G4"/>
<dbReference type="PIRSF" id="PIRSF005461">
    <property type="entry name" value="23S_rRNA_mtase"/>
    <property type="match status" value="1"/>
</dbReference>
<dbReference type="SUPFAM" id="SSF53335">
    <property type="entry name" value="S-adenosyl-L-methionine-dependent methyltransferases"/>
    <property type="match status" value="1"/>
</dbReference>
<dbReference type="EMBL" id="KK101085">
    <property type="protein sequence ID" value="KIZ02274.1"/>
    <property type="molecule type" value="Genomic_DNA"/>
</dbReference>
<dbReference type="OrthoDB" id="20105at2759"/>
<evidence type="ECO:0000313" key="10">
    <source>
        <dbReference type="Proteomes" id="UP000054498"/>
    </source>
</evidence>
<comment type="similarity">
    <text evidence="1">Belongs to the class I-like SAM-binding methyltransferase superfamily. RNA methyltransferase RlmE family.</text>
</comment>
<reference evidence="9 10" key="1">
    <citation type="journal article" date="2013" name="BMC Genomics">
        <title>Reconstruction of the lipid metabolism for the microalga Monoraphidium neglectum from its genome sequence reveals characteristics suitable for biofuel production.</title>
        <authorList>
            <person name="Bogen C."/>
            <person name="Al-Dilaimi A."/>
            <person name="Albersmeier A."/>
            <person name="Wichmann J."/>
            <person name="Grundmann M."/>
            <person name="Rupp O."/>
            <person name="Lauersen K.J."/>
            <person name="Blifernez-Klassen O."/>
            <person name="Kalinowski J."/>
            <person name="Goesmann A."/>
            <person name="Mussgnug J.H."/>
            <person name="Kruse O."/>
        </authorList>
    </citation>
    <scope>NUCLEOTIDE SEQUENCE [LARGE SCALE GENOMIC DNA]</scope>
    <source>
        <strain evidence="9 10">SAG 48.87</strain>
    </source>
</reference>
<gene>
    <name evidence="9" type="ORF">MNEG_5688</name>
</gene>
<evidence type="ECO:0000313" key="9">
    <source>
        <dbReference type="EMBL" id="KIZ02274.1"/>
    </source>
</evidence>
<dbReference type="HAMAP" id="MF_01547">
    <property type="entry name" value="RNA_methyltr_E"/>
    <property type="match status" value="1"/>
</dbReference>
<evidence type="ECO:0000256" key="5">
    <source>
        <dbReference type="ARBA" id="ARBA00022691"/>
    </source>
</evidence>
<sequence>MYRPAVAAWTKQTLQDHFFKEAKKQGYVSRAAYKLLEIQKKHKIIRPGAKVLDLGCVPGAWLQVACQQLGPRDRGGLVLGVDLQEVKVPARFCDDRVKVLQADARLLTPEVLLEFTSDGFDAIVSDMLQFTSGVNDVELSLDLAGTALNVATGCYYDMYGEQFEQQVGFRHSGFLRPGGNLVMKVYEGSGTTEFIKSMQPYFTKVARMRVEASRSMSREFYAVGLGRKAPGVHGGGGSGKAKR</sequence>
<keyword evidence="10" id="KW-1185">Reference proteome</keyword>
<dbReference type="STRING" id="145388.A0A0D2L5G4"/>
<keyword evidence="4 9" id="KW-0808">Transferase</keyword>
<proteinExistence type="inferred from homology"/>
<dbReference type="GeneID" id="25738565"/>
<dbReference type="Pfam" id="PF01728">
    <property type="entry name" value="FtsJ"/>
    <property type="match status" value="1"/>
</dbReference>
<evidence type="ECO:0000259" key="8">
    <source>
        <dbReference type="Pfam" id="PF01728"/>
    </source>
</evidence>
<evidence type="ECO:0000256" key="2">
    <source>
        <dbReference type="ARBA" id="ARBA00022552"/>
    </source>
</evidence>
<dbReference type="PANTHER" id="PTHR10920">
    <property type="entry name" value="RIBOSOMAL RNA METHYLTRANSFERASE"/>
    <property type="match status" value="1"/>
</dbReference>
<keyword evidence="5 7" id="KW-0949">S-adenosyl-L-methionine</keyword>
<dbReference type="InterPro" id="IPR015507">
    <property type="entry name" value="rRNA-MeTfrase_E"/>
</dbReference>
<evidence type="ECO:0000256" key="3">
    <source>
        <dbReference type="ARBA" id="ARBA00022603"/>
    </source>
</evidence>
<dbReference type="KEGG" id="mng:MNEG_5688"/>
<name>A0A0D2L5G4_9CHLO</name>
<dbReference type="InterPro" id="IPR002877">
    <property type="entry name" value="RNA_MeTrfase_FtsJ_dom"/>
</dbReference>
<dbReference type="InterPro" id="IPR050082">
    <property type="entry name" value="RNA_methyltr_RlmE"/>
</dbReference>
<dbReference type="InterPro" id="IPR029063">
    <property type="entry name" value="SAM-dependent_MTases_sf"/>
</dbReference>
<dbReference type="Gene3D" id="3.40.50.150">
    <property type="entry name" value="Vaccinia Virus protein VP39"/>
    <property type="match status" value="1"/>
</dbReference>
<protein>
    <recommendedName>
        <fullName evidence="6">rRNA methyltransferase 2, mitochondrial</fullName>
    </recommendedName>
</protein>
<dbReference type="GO" id="GO:0008650">
    <property type="term" value="F:rRNA (uridine-2'-O-)-methyltransferase activity"/>
    <property type="evidence" value="ECO:0007669"/>
    <property type="project" value="TreeGrafter"/>
</dbReference>
<feature type="active site" description="Proton acceptor" evidence="7">
    <location>
        <position position="184"/>
    </location>
</feature>
<dbReference type="RefSeq" id="XP_013901293.1">
    <property type="nucleotide sequence ID" value="XM_014045839.1"/>
</dbReference>
<feature type="domain" description="Ribosomal RNA methyltransferase FtsJ" evidence="8">
    <location>
        <begin position="27"/>
        <end position="227"/>
    </location>
</feature>
<keyword evidence="2" id="KW-0698">rRNA processing</keyword>
<dbReference type="Proteomes" id="UP000054498">
    <property type="component" value="Unassembled WGS sequence"/>
</dbReference>
<evidence type="ECO:0000256" key="7">
    <source>
        <dbReference type="PIRSR" id="PIRSR005461-1"/>
    </source>
</evidence>
<evidence type="ECO:0000256" key="4">
    <source>
        <dbReference type="ARBA" id="ARBA00022679"/>
    </source>
</evidence>
<keyword evidence="3 9" id="KW-0489">Methyltransferase</keyword>
<organism evidence="9 10">
    <name type="scientific">Monoraphidium neglectum</name>
    <dbReference type="NCBI Taxonomy" id="145388"/>
    <lineage>
        <taxon>Eukaryota</taxon>
        <taxon>Viridiplantae</taxon>
        <taxon>Chlorophyta</taxon>
        <taxon>core chlorophytes</taxon>
        <taxon>Chlorophyceae</taxon>
        <taxon>CS clade</taxon>
        <taxon>Sphaeropleales</taxon>
        <taxon>Selenastraceae</taxon>
        <taxon>Monoraphidium</taxon>
    </lineage>
</organism>